<organism evidence="1 2">
    <name type="scientific">Protopolystoma xenopodis</name>
    <dbReference type="NCBI Taxonomy" id="117903"/>
    <lineage>
        <taxon>Eukaryota</taxon>
        <taxon>Metazoa</taxon>
        <taxon>Spiralia</taxon>
        <taxon>Lophotrochozoa</taxon>
        <taxon>Platyhelminthes</taxon>
        <taxon>Monogenea</taxon>
        <taxon>Polyopisthocotylea</taxon>
        <taxon>Polystomatidea</taxon>
        <taxon>Polystomatidae</taxon>
        <taxon>Protopolystoma</taxon>
    </lineage>
</organism>
<name>A0A3S5AYN7_9PLAT</name>
<evidence type="ECO:0000313" key="2">
    <source>
        <dbReference type="Proteomes" id="UP000784294"/>
    </source>
</evidence>
<dbReference type="PANTHER" id="PTHR21074">
    <property type="entry name" value="IQ AND UBIQUITIN-LIKE DOMAIN-CONTAINING PROTEIN"/>
    <property type="match status" value="1"/>
</dbReference>
<evidence type="ECO:0000313" key="1">
    <source>
        <dbReference type="EMBL" id="VEL31862.1"/>
    </source>
</evidence>
<dbReference type="EMBL" id="CAAALY010127364">
    <property type="protein sequence ID" value="VEL31862.1"/>
    <property type="molecule type" value="Genomic_DNA"/>
</dbReference>
<dbReference type="InterPro" id="IPR037695">
    <property type="entry name" value="IQUB"/>
</dbReference>
<comment type="caution">
    <text evidence="1">The sequence shown here is derived from an EMBL/GenBank/DDBJ whole genome shotgun (WGS) entry which is preliminary data.</text>
</comment>
<protein>
    <submittedName>
        <fullName evidence="1">Uncharacterized protein</fullName>
    </submittedName>
</protein>
<gene>
    <name evidence="1" type="ORF">PXEA_LOCUS25302</name>
</gene>
<keyword evidence="2" id="KW-1185">Reference proteome</keyword>
<dbReference type="GO" id="GO:0031514">
    <property type="term" value="C:motile cilium"/>
    <property type="evidence" value="ECO:0007669"/>
    <property type="project" value="TreeGrafter"/>
</dbReference>
<dbReference type="PANTHER" id="PTHR21074:SF0">
    <property type="entry name" value="IQ AND UBIQUITIN-LIKE DOMAIN-CONTAINING PROTEIN"/>
    <property type="match status" value="1"/>
</dbReference>
<dbReference type="Proteomes" id="UP000784294">
    <property type="component" value="Unassembled WGS sequence"/>
</dbReference>
<reference evidence="1" key="1">
    <citation type="submission" date="2018-11" db="EMBL/GenBank/DDBJ databases">
        <authorList>
            <consortium name="Pathogen Informatics"/>
        </authorList>
    </citation>
    <scope>NUCLEOTIDE SEQUENCE</scope>
</reference>
<sequence length="84" mass="10135">MRKQRDLVYAYEEAQRKNAEAERAARLEYELDRRLHPRTRADFDKLYNALEKWRMEETEKIYHTYSLSAERKAALALLMDQVGL</sequence>
<dbReference type="OrthoDB" id="10265862at2759"/>
<dbReference type="AlphaFoldDB" id="A0A3S5AYN7"/>
<dbReference type="GO" id="GO:0001669">
    <property type="term" value="C:acrosomal vesicle"/>
    <property type="evidence" value="ECO:0007669"/>
    <property type="project" value="TreeGrafter"/>
</dbReference>
<proteinExistence type="predicted"/>
<accession>A0A3S5AYN7</accession>